<organism evidence="1 2">
    <name type="scientific">Amborella trichopoda</name>
    <dbReference type="NCBI Taxonomy" id="13333"/>
    <lineage>
        <taxon>Eukaryota</taxon>
        <taxon>Viridiplantae</taxon>
        <taxon>Streptophyta</taxon>
        <taxon>Embryophyta</taxon>
        <taxon>Tracheophyta</taxon>
        <taxon>Spermatophyta</taxon>
        <taxon>Magnoliopsida</taxon>
        <taxon>Amborellales</taxon>
        <taxon>Amborellaceae</taxon>
        <taxon>Amborella</taxon>
    </lineage>
</organism>
<dbReference type="EMBL" id="KI395608">
    <property type="protein sequence ID" value="ERM97977.1"/>
    <property type="molecule type" value="Genomic_DNA"/>
</dbReference>
<reference evidence="2" key="1">
    <citation type="journal article" date="2013" name="Science">
        <title>The Amborella genome and the evolution of flowering plants.</title>
        <authorList>
            <consortium name="Amborella Genome Project"/>
        </authorList>
    </citation>
    <scope>NUCLEOTIDE SEQUENCE [LARGE SCALE GENOMIC DNA]</scope>
</reference>
<sequence>MAGLHLNLPFAFLEGVQGRARDLFMKVKKVLTGGGLSRRRRSSGVKSLDQTHLLLAPLLPQG</sequence>
<keyword evidence="2" id="KW-1185">Reference proteome</keyword>
<dbReference type="HOGENOM" id="CLU_2907108_0_0_1"/>
<dbReference type="Gramene" id="ERM97977">
    <property type="protein sequence ID" value="ERM97977"/>
    <property type="gene ID" value="AMTR_s00117p00113200"/>
</dbReference>
<accession>W1NQD7</accession>
<proteinExistence type="predicted"/>
<name>W1NQD7_AMBTC</name>
<gene>
    <name evidence="1" type="ORF">AMTR_s00117p00113200</name>
</gene>
<protein>
    <submittedName>
        <fullName evidence="1">Uncharacterized protein</fullName>
    </submittedName>
</protein>
<dbReference type="AlphaFoldDB" id="W1NQD7"/>
<evidence type="ECO:0000313" key="1">
    <source>
        <dbReference type="EMBL" id="ERM97977.1"/>
    </source>
</evidence>
<evidence type="ECO:0000313" key="2">
    <source>
        <dbReference type="Proteomes" id="UP000017836"/>
    </source>
</evidence>
<dbReference type="Proteomes" id="UP000017836">
    <property type="component" value="Unassembled WGS sequence"/>
</dbReference>